<reference evidence="1" key="1">
    <citation type="submission" date="2020-07" db="EMBL/GenBank/DDBJ databases">
        <title>Multicomponent nature underlies the extraordinary mechanical properties of spider dragline silk.</title>
        <authorList>
            <person name="Kono N."/>
            <person name="Nakamura H."/>
            <person name="Mori M."/>
            <person name="Yoshida Y."/>
            <person name="Ohtoshi R."/>
            <person name="Malay A.D."/>
            <person name="Moran D.A.P."/>
            <person name="Tomita M."/>
            <person name="Numata K."/>
            <person name="Arakawa K."/>
        </authorList>
    </citation>
    <scope>NUCLEOTIDE SEQUENCE</scope>
</reference>
<feature type="non-terminal residue" evidence="1">
    <location>
        <position position="35"/>
    </location>
</feature>
<keyword evidence="2" id="KW-1185">Reference proteome</keyword>
<sequence>FELRICKLTGPFYQKLGKIYSDNTRKFYAEQITIL</sequence>
<evidence type="ECO:0000313" key="1">
    <source>
        <dbReference type="EMBL" id="GFQ71516.1"/>
    </source>
</evidence>
<evidence type="ECO:0000313" key="2">
    <source>
        <dbReference type="Proteomes" id="UP000887116"/>
    </source>
</evidence>
<name>A0A8X6F732_TRICU</name>
<comment type="caution">
    <text evidence="1">The sequence shown here is derived from an EMBL/GenBank/DDBJ whole genome shotgun (WGS) entry which is preliminary data.</text>
</comment>
<proteinExistence type="predicted"/>
<accession>A0A8X6F732</accession>
<gene>
    <name evidence="1" type="ORF">TNCT_519681</name>
</gene>
<dbReference type="Proteomes" id="UP000887116">
    <property type="component" value="Unassembled WGS sequence"/>
</dbReference>
<protein>
    <submittedName>
        <fullName evidence="1">Uncharacterized protein</fullName>
    </submittedName>
</protein>
<dbReference type="AlphaFoldDB" id="A0A8X6F732"/>
<organism evidence="1 2">
    <name type="scientific">Trichonephila clavata</name>
    <name type="common">Joro spider</name>
    <name type="synonym">Nephila clavata</name>
    <dbReference type="NCBI Taxonomy" id="2740835"/>
    <lineage>
        <taxon>Eukaryota</taxon>
        <taxon>Metazoa</taxon>
        <taxon>Ecdysozoa</taxon>
        <taxon>Arthropoda</taxon>
        <taxon>Chelicerata</taxon>
        <taxon>Arachnida</taxon>
        <taxon>Araneae</taxon>
        <taxon>Araneomorphae</taxon>
        <taxon>Entelegynae</taxon>
        <taxon>Araneoidea</taxon>
        <taxon>Nephilidae</taxon>
        <taxon>Trichonephila</taxon>
    </lineage>
</organism>
<dbReference type="EMBL" id="BMAO01001175">
    <property type="protein sequence ID" value="GFQ71516.1"/>
    <property type="molecule type" value="Genomic_DNA"/>
</dbReference>